<feature type="transmembrane region" description="Helical" evidence="6">
    <location>
        <begin position="359"/>
        <end position="383"/>
    </location>
</feature>
<dbReference type="EMBL" id="CAJZAH010000001">
    <property type="protein sequence ID" value="CAG9168060.1"/>
    <property type="molecule type" value="Genomic_DNA"/>
</dbReference>
<feature type="transmembrane region" description="Helical" evidence="6">
    <location>
        <begin position="485"/>
        <end position="506"/>
    </location>
</feature>
<dbReference type="InterPro" id="IPR020846">
    <property type="entry name" value="MFS_dom"/>
</dbReference>
<dbReference type="SUPFAM" id="SSF103473">
    <property type="entry name" value="MFS general substrate transporter"/>
    <property type="match status" value="1"/>
</dbReference>
<dbReference type="Pfam" id="PF07690">
    <property type="entry name" value="MFS_1"/>
    <property type="match status" value="1"/>
</dbReference>
<feature type="transmembrane region" description="Helical" evidence="6">
    <location>
        <begin position="395"/>
        <end position="412"/>
    </location>
</feature>
<evidence type="ECO:0000313" key="8">
    <source>
        <dbReference type="EMBL" id="CAG9168060.1"/>
    </source>
</evidence>
<evidence type="ECO:0000256" key="6">
    <source>
        <dbReference type="SAM" id="Phobius"/>
    </source>
</evidence>
<reference evidence="8 9" key="1">
    <citation type="submission" date="2021-08" db="EMBL/GenBank/DDBJ databases">
        <authorList>
            <person name="Peeters C."/>
        </authorList>
    </citation>
    <scope>NUCLEOTIDE SEQUENCE [LARGE SCALE GENOMIC DNA]</scope>
    <source>
        <strain evidence="8 9">LMG 21510</strain>
    </source>
</reference>
<protein>
    <recommendedName>
        <fullName evidence="7">Major facilitator superfamily (MFS) profile domain-containing protein</fullName>
    </recommendedName>
</protein>
<keyword evidence="2" id="KW-0813">Transport</keyword>
<proteinExistence type="predicted"/>
<dbReference type="RefSeq" id="WP_224039982.1">
    <property type="nucleotide sequence ID" value="NZ_CAJZAH010000001.1"/>
</dbReference>
<keyword evidence="4 6" id="KW-1133">Transmembrane helix</keyword>
<dbReference type="PANTHER" id="PTHR42718">
    <property type="entry name" value="MAJOR FACILITATOR SUPERFAMILY MULTIDRUG TRANSPORTER MFSC"/>
    <property type="match status" value="1"/>
</dbReference>
<feature type="transmembrane region" description="Helical" evidence="6">
    <location>
        <begin position="419"/>
        <end position="443"/>
    </location>
</feature>
<keyword evidence="3 6" id="KW-0812">Transmembrane</keyword>
<feature type="transmembrane region" description="Helical" evidence="6">
    <location>
        <begin position="130"/>
        <end position="150"/>
    </location>
</feature>
<dbReference type="InterPro" id="IPR036259">
    <property type="entry name" value="MFS_trans_sf"/>
</dbReference>
<dbReference type="PROSITE" id="PS50850">
    <property type="entry name" value="MFS"/>
    <property type="match status" value="1"/>
</dbReference>
<name>A0ABM8WL43_9BURK</name>
<accession>A0ABM8WL43</accession>
<evidence type="ECO:0000256" key="5">
    <source>
        <dbReference type="ARBA" id="ARBA00023136"/>
    </source>
</evidence>
<dbReference type="Proteomes" id="UP000721236">
    <property type="component" value="Unassembled WGS sequence"/>
</dbReference>
<evidence type="ECO:0000256" key="2">
    <source>
        <dbReference type="ARBA" id="ARBA00022448"/>
    </source>
</evidence>
<evidence type="ECO:0000259" key="7">
    <source>
        <dbReference type="PROSITE" id="PS50850"/>
    </source>
</evidence>
<feature type="transmembrane region" description="Helical" evidence="6">
    <location>
        <begin position="291"/>
        <end position="310"/>
    </location>
</feature>
<keyword evidence="9" id="KW-1185">Reference proteome</keyword>
<dbReference type="Gene3D" id="1.20.1250.20">
    <property type="entry name" value="MFS general substrate transporter like domains"/>
    <property type="match status" value="1"/>
</dbReference>
<feature type="transmembrane region" description="Helical" evidence="6">
    <location>
        <begin position="330"/>
        <end position="350"/>
    </location>
</feature>
<evidence type="ECO:0000313" key="9">
    <source>
        <dbReference type="Proteomes" id="UP000721236"/>
    </source>
</evidence>
<gene>
    <name evidence="8" type="ORF">LMG21510_00945</name>
</gene>
<feature type="transmembrane region" description="Helical" evidence="6">
    <location>
        <begin position="253"/>
        <end position="271"/>
    </location>
</feature>
<evidence type="ECO:0000256" key="3">
    <source>
        <dbReference type="ARBA" id="ARBA00022692"/>
    </source>
</evidence>
<sequence>MNGMPATVAMPPGAAAPPSAAPPVAAFGPRLALGLLGVFVAAMTAGINSRVGTLTLPDIRGANGFGLDDGSWLATAYAAGEVIAMPLAGWFAVTLGLRRFHLLMLLAASGIASLLPFLRDIDLLLGMRFVQGMASGTMIPLLMMAALRFLPPSIRLYALALYAMTATFAPNVSTWLAGLWTDQWPALRMVYWQIVPANVAAAMLVAWGLPRDPVRPERFAQANWFGMAFGVVGLALLTVALDQGNRLEWLASPLIRASLLAGGLLVAFYLWTEWRHPSPFLKLQLLLRRNLGLGFSIFVCLLVVFLSGSLLPATHLGQAWGYRPLQSAPVGLMIGLPQLVIAPAVSLLLYRRWVDARAVLAVGLACVAAACVLGAHLTSQWMWAEFALAQGLQAVGQPMAVVAMLFLATSVVGPMEGPFVAGIVNLLRALGSLVGSALILRVVELRSRFHKEMLLDHAAMAQAPAPPDLAATIAGQSAVLSVADAYLLLAVLAVALIPLAFALQYIPSPRKAAAS</sequence>
<comment type="subcellular location">
    <subcellularLocation>
        <location evidence="1">Membrane</location>
        <topology evidence="1">Multi-pass membrane protein</topology>
    </subcellularLocation>
</comment>
<evidence type="ECO:0000256" key="4">
    <source>
        <dbReference type="ARBA" id="ARBA00022989"/>
    </source>
</evidence>
<feature type="transmembrane region" description="Helical" evidence="6">
    <location>
        <begin position="190"/>
        <end position="210"/>
    </location>
</feature>
<comment type="caution">
    <text evidence="8">The sequence shown here is derived from an EMBL/GenBank/DDBJ whole genome shotgun (WGS) entry which is preliminary data.</text>
</comment>
<feature type="transmembrane region" description="Helical" evidence="6">
    <location>
        <begin position="157"/>
        <end position="178"/>
    </location>
</feature>
<keyword evidence="5 6" id="KW-0472">Membrane</keyword>
<evidence type="ECO:0000256" key="1">
    <source>
        <dbReference type="ARBA" id="ARBA00004141"/>
    </source>
</evidence>
<organism evidence="8 9">
    <name type="scientific">Cupriavidus respiraculi</name>
    <dbReference type="NCBI Taxonomy" id="195930"/>
    <lineage>
        <taxon>Bacteria</taxon>
        <taxon>Pseudomonadati</taxon>
        <taxon>Pseudomonadota</taxon>
        <taxon>Betaproteobacteria</taxon>
        <taxon>Burkholderiales</taxon>
        <taxon>Burkholderiaceae</taxon>
        <taxon>Cupriavidus</taxon>
    </lineage>
</organism>
<feature type="transmembrane region" description="Helical" evidence="6">
    <location>
        <begin position="100"/>
        <end position="118"/>
    </location>
</feature>
<feature type="transmembrane region" description="Helical" evidence="6">
    <location>
        <begin position="222"/>
        <end position="241"/>
    </location>
</feature>
<feature type="domain" description="Major facilitator superfamily (MFS) profile" evidence="7">
    <location>
        <begin position="30"/>
        <end position="510"/>
    </location>
</feature>
<feature type="transmembrane region" description="Helical" evidence="6">
    <location>
        <begin position="31"/>
        <end position="51"/>
    </location>
</feature>
<feature type="transmembrane region" description="Helical" evidence="6">
    <location>
        <begin position="71"/>
        <end position="93"/>
    </location>
</feature>
<dbReference type="InterPro" id="IPR011701">
    <property type="entry name" value="MFS"/>
</dbReference>
<dbReference type="PANTHER" id="PTHR42718:SF9">
    <property type="entry name" value="MAJOR FACILITATOR SUPERFAMILY MULTIDRUG TRANSPORTER MFSC"/>
    <property type="match status" value="1"/>
</dbReference>